<gene>
    <name evidence="3" type="ORF">CUNI_LOCUS19345</name>
</gene>
<dbReference type="EMBL" id="CAJHNH020006479">
    <property type="protein sequence ID" value="CAG5133787.1"/>
    <property type="molecule type" value="Genomic_DNA"/>
</dbReference>
<dbReference type="SMART" id="SM00282">
    <property type="entry name" value="LamG"/>
    <property type="match status" value="1"/>
</dbReference>
<dbReference type="Proteomes" id="UP000678393">
    <property type="component" value="Unassembled WGS sequence"/>
</dbReference>
<evidence type="ECO:0000259" key="2">
    <source>
        <dbReference type="PROSITE" id="PS50025"/>
    </source>
</evidence>
<name>A0A8S3ZVW2_9EUPU</name>
<feature type="domain" description="Laminin G" evidence="2">
    <location>
        <begin position="10"/>
        <end position="189"/>
    </location>
</feature>
<keyword evidence="4" id="KW-1185">Reference proteome</keyword>
<comment type="caution">
    <text evidence="3">The sequence shown here is derived from an EMBL/GenBank/DDBJ whole genome shotgun (WGS) entry which is preliminary data.</text>
</comment>
<dbReference type="PROSITE" id="PS50025">
    <property type="entry name" value="LAM_G_DOMAIN"/>
    <property type="match status" value="1"/>
</dbReference>
<protein>
    <recommendedName>
        <fullName evidence="2">Laminin G domain-containing protein</fullName>
    </recommendedName>
</protein>
<dbReference type="SUPFAM" id="SSF49899">
    <property type="entry name" value="Concanavalin A-like lectins/glucanases"/>
    <property type="match status" value="1"/>
</dbReference>
<feature type="non-terminal residue" evidence="3">
    <location>
        <position position="1"/>
    </location>
</feature>
<dbReference type="InterPro" id="IPR001791">
    <property type="entry name" value="Laminin_G"/>
</dbReference>
<dbReference type="InterPro" id="IPR013320">
    <property type="entry name" value="ConA-like_dom_sf"/>
</dbReference>
<evidence type="ECO:0000256" key="1">
    <source>
        <dbReference type="PROSITE-ProRule" id="PRU00122"/>
    </source>
</evidence>
<evidence type="ECO:0000313" key="3">
    <source>
        <dbReference type="EMBL" id="CAG5133787.1"/>
    </source>
</evidence>
<reference evidence="3" key="1">
    <citation type="submission" date="2021-04" db="EMBL/GenBank/DDBJ databases">
        <authorList>
            <consortium name="Molecular Ecology Group"/>
        </authorList>
    </citation>
    <scope>NUCLEOTIDE SEQUENCE</scope>
</reference>
<dbReference type="Gene3D" id="2.60.120.200">
    <property type="match status" value="1"/>
</dbReference>
<accession>A0A8S3ZVW2</accession>
<comment type="caution">
    <text evidence="1">Lacks conserved residue(s) required for the propagation of feature annotation.</text>
</comment>
<dbReference type="Pfam" id="PF02210">
    <property type="entry name" value="Laminin_G_2"/>
    <property type="match status" value="1"/>
</dbReference>
<proteinExistence type="predicted"/>
<dbReference type="AlphaFoldDB" id="A0A8S3ZVW2"/>
<evidence type="ECO:0000313" key="4">
    <source>
        <dbReference type="Proteomes" id="UP000678393"/>
    </source>
</evidence>
<sequence length="189" mass="21312">DSIEILSNQGVRIEPYHKSHVKLALVDQLDTSDNSEFRLSFDFRTTSPDGVLFYGRSKNPRELIGLVLNGGDLIYKIQCPSLHADILLPTKNNSRLNDGTWHKIAYSIKYRPYDTKGYIEIDGHSSIKRYIVSCGALTTLIMGGHSEEDKGHIANLENLPGHFEGCIRNVYVPVPLRYPPKYYAVSVCE</sequence>
<dbReference type="OrthoDB" id="6275838at2759"/>
<organism evidence="3 4">
    <name type="scientific">Candidula unifasciata</name>
    <dbReference type="NCBI Taxonomy" id="100452"/>
    <lineage>
        <taxon>Eukaryota</taxon>
        <taxon>Metazoa</taxon>
        <taxon>Spiralia</taxon>
        <taxon>Lophotrochozoa</taxon>
        <taxon>Mollusca</taxon>
        <taxon>Gastropoda</taxon>
        <taxon>Heterobranchia</taxon>
        <taxon>Euthyneura</taxon>
        <taxon>Panpulmonata</taxon>
        <taxon>Eupulmonata</taxon>
        <taxon>Stylommatophora</taxon>
        <taxon>Helicina</taxon>
        <taxon>Helicoidea</taxon>
        <taxon>Geomitridae</taxon>
        <taxon>Candidula</taxon>
    </lineage>
</organism>
<dbReference type="CDD" id="cd00110">
    <property type="entry name" value="LamG"/>
    <property type="match status" value="1"/>
</dbReference>